<accession>R7AC13</accession>
<gene>
    <name evidence="3" type="ORF">BN656_00591</name>
</gene>
<evidence type="ECO:0000256" key="1">
    <source>
        <dbReference type="SAM" id="Coils"/>
    </source>
</evidence>
<dbReference type="Pfam" id="PF19952">
    <property type="entry name" value="DUF6414"/>
    <property type="match status" value="1"/>
</dbReference>
<feature type="region of interest" description="Disordered" evidence="2">
    <location>
        <begin position="28"/>
        <end position="48"/>
    </location>
</feature>
<feature type="compositionally biased region" description="Low complexity" evidence="2">
    <location>
        <begin position="28"/>
        <end position="46"/>
    </location>
</feature>
<evidence type="ECO:0000313" key="3">
    <source>
        <dbReference type="EMBL" id="CDD55880.1"/>
    </source>
</evidence>
<dbReference type="InterPro" id="IPR045633">
    <property type="entry name" value="DUF6414"/>
</dbReference>
<dbReference type="EMBL" id="CBHH010000021">
    <property type="protein sequence ID" value="CDD55880.1"/>
    <property type="molecule type" value="Genomic_DNA"/>
</dbReference>
<protein>
    <submittedName>
        <fullName evidence="3">Uncharacterized protein</fullName>
    </submittedName>
</protein>
<comment type="caution">
    <text evidence="3">The sequence shown here is derived from an EMBL/GenBank/DDBJ whole genome shotgun (WGS) entry which is preliminary data.</text>
</comment>
<sequence>MKSFIYLDTDTVNSYIAQIDNGLKTLQTQTSQSSSSTEKQSSHTTTAEGEADFSILGKGFDAKLDYIYNHIKNKTNTNLYSDVETKVLHDNAFHQVIDYLNKNNLFSNENIEIGDFIKVKGEYHLLDLDYYKKLFDDADFIQMMNEPKLAELDKICEEQYNEATKGMTINRDIKRSSEFKEIENKIKQIKKETIDKLNNENKELQKQLSLLLKIFPYKSFICIDKYLVIFDEKYLREDIQKAPFKYGGEVNLVGYVTNTTHVNKISSFFSGPSDMINSILKSLFETSDDLFIVHPIALYYE</sequence>
<evidence type="ECO:0000256" key="2">
    <source>
        <dbReference type="SAM" id="MobiDB-lite"/>
    </source>
</evidence>
<name>R7AC13_9FIRM</name>
<dbReference type="Proteomes" id="UP000018141">
    <property type="component" value="Unassembled WGS sequence"/>
</dbReference>
<reference evidence="3" key="1">
    <citation type="submission" date="2012-11" db="EMBL/GenBank/DDBJ databases">
        <title>Dependencies among metagenomic species, viruses, plasmids and units of genetic variation.</title>
        <authorList>
            <person name="Nielsen H.B."/>
            <person name="Almeida M."/>
            <person name="Juncker A.S."/>
            <person name="Rasmussen S."/>
            <person name="Li J."/>
            <person name="Sunagawa S."/>
            <person name="Plichta D."/>
            <person name="Gautier L."/>
            <person name="Le Chatelier E."/>
            <person name="Peletier E."/>
            <person name="Bonde I."/>
            <person name="Nielsen T."/>
            <person name="Manichanh C."/>
            <person name="Arumugam M."/>
            <person name="Batto J."/>
            <person name="Santos M.B.Q.D."/>
            <person name="Blom N."/>
            <person name="Borruel N."/>
            <person name="Burgdorf K.S."/>
            <person name="Boumezbeur F."/>
            <person name="Casellas F."/>
            <person name="Dore J."/>
            <person name="Guarner F."/>
            <person name="Hansen T."/>
            <person name="Hildebrand F."/>
            <person name="Kaas R.S."/>
            <person name="Kennedy S."/>
            <person name="Kristiansen K."/>
            <person name="Kultima J.R."/>
            <person name="Leonard P."/>
            <person name="Levenez F."/>
            <person name="Lund O."/>
            <person name="Moumen B."/>
            <person name="Le Paslier D."/>
            <person name="Pons N."/>
            <person name="Pedersen O."/>
            <person name="Prifti E."/>
            <person name="Qin J."/>
            <person name="Raes J."/>
            <person name="Tap J."/>
            <person name="Tims S."/>
            <person name="Ussery D.W."/>
            <person name="Yamada T."/>
            <person name="MetaHit consortium"/>
            <person name="Renault P."/>
            <person name="Sicheritz-Ponten T."/>
            <person name="Bork P."/>
            <person name="Wang J."/>
            <person name="Brunak S."/>
            <person name="Ehrlich S.D."/>
        </authorList>
    </citation>
    <scope>NUCLEOTIDE SEQUENCE [LARGE SCALE GENOMIC DNA]</scope>
</reference>
<dbReference type="AlphaFoldDB" id="R7AC13"/>
<keyword evidence="1" id="KW-0175">Coiled coil</keyword>
<evidence type="ECO:0000313" key="4">
    <source>
        <dbReference type="Proteomes" id="UP000018141"/>
    </source>
</evidence>
<feature type="coiled-coil region" evidence="1">
    <location>
        <begin position="187"/>
        <end position="214"/>
    </location>
</feature>
<proteinExistence type="predicted"/>
<organism evidence="3 4">
    <name type="scientific">Bacteroides pectinophilus CAG:437</name>
    <dbReference type="NCBI Taxonomy" id="1263051"/>
    <lineage>
        <taxon>Bacteria</taxon>
        <taxon>Bacillati</taxon>
        <taxon>Bacillota</taxon>
        <taxon>Clostridia</taxon>
        <taxon>Eubacteriales</taxon>
    </lineage>
</organism>